<organism evidence="2 3">
    <name type="scientific">Flavobacterium plurextorum</name>
    <dbReference type="NCBI Taxonomy" id="1114867"/>
    <lineage>
        <taxon>Bacteria</taxon>
        <taxon>Pseudomonadati</taxon>
        <taxon>Bacteroidota</taxon>
        <taxon>Flavobacteriia</taxon>
        <taxon>Flavobacteriales</taxon>
        <taxon>Flavobacteriaceae</taxon>
        <taxon>Flavobacterium</taxon>
    </lineage>
</organism>
<feature type="transmembrane region" description="Helical" evidence="1">
    <location>
        <begin position="166"/>
        <end position="189"/>
    </location>
</feature>
<keyword evidence="1" id="KW-1133">Transmembrane helix</keyword>
<dbReference type="EMBL" id="MUHD01000002">
    <property type="protein sequence ID" value="OXB11585.1"/>
    <property type="molecule type" value="Genomic_DNA"/>
</dbReference>
<proteinExistence type="predicted"/>
<evidence type="ECO:0000256" key="1">
    <source>
        <dbReference type="SAM" id="Phobius"/>
    </source>
</evidence>
<comment type="caution">
    <text evidence="2">The sequence shown here is derived from an EMBL/GenBank/DDBJ whole genome shotgun (WGS) entry which is preliminary data.</text>
</comment>
<dbReference type="RefSeq" id="WP_089056252.1">
    <property type="nucleotide sequence ID" value="NZ_MUHD01000002.1"/>
</dbReference>
<feature type="transmembrane region" description="Helical" evidence="1">
    <location>
        <begin position="90"/>
        <end position="110"/>
    </location>
</feature>
<dbReference type="Pfam" id="PF14329">
    <property type="entry name" value="DUF4386"/>
    <property type="match status" value="1"/>
</dbReference>
<evidence type="ECO:0000313" key="3">
    <source>
        <dbReference type="Proteomes" id="UP000198381"/>
    </source>
</evidence>
<sequence>MTEESKITFRNTGRIAGLLYFVVVITGIFSLGYVPSKLIVWDNPPATLTNIVNAEFLFRLGIVSGLICYTFFLFLPLVLYKLLKSFNKTYALYMVVLAIVSVPISFVNMLNKFAVLSIISSGQQQKEEIMFYLNQYDFGNLIVQIFWGLWLFPFGYLVFKSAIIPRFLGVLLMLGCVGYLINFFGNALFPNYSELGMSSYVRLPASLGEIGTCLWLLIMGAKDKVITAD</sequence>
<gene>
    <name evidence="2" type="ORF">B0A81_00905</name>
</gene>
<keyword evidence="1" id="KW-0472">Membrane</keyword>
<protein>
    <recommendedName>
        <fullName evidence="4">DUF4386 domain-containing protein</fullName>
    </recommendedName>
</protein>
<evidence type="ECO:0000313" key="2">
    <source>
        <dbReference type="EMBL" id="OXB11585.1"/>
    </source>
</evidence>
<feature type="transmembrane region" description="Helical" evidence="1">
    <location>
        <begin position="15"/>
        <end position="36"/>
    </location>
</feature>
<keyword evidence="1" id="KW-0812">Transmembrane</keyword>
<dbReference type="Proteomes" id="UP000198381">
    <property type="component" value="Unassembled WGS sequence"/>
</dbReference>
<evidence type="ECO:0008006" key="4">
    <source>
        <dbReference type="Google" id="ProtNLM"/>
    </source>
</evidence>
<keyword evidence="3" id="KW-1185">Reference proteome</keyword>
<feature type="transmembrane region" description="Helical" evidence="1">
    <location>
        <begin position="56"/>
        <end position="78"/>
    </location>
</feature>
<feature type="transmembrane region" description="Helical" evidence="1">
    <location>
        <begin position="201"/>
        <end position="221"/>
    </location>
</feature>
<feature type="transmembrane region" description="Helical" evidence="1">
    <location>
        <begin position="141"/>
        <end position="159"/>
    </location>
</feature>
<accession>A0ABX4CZU9</accession>
<reference evidence="2 3" key="1">
    <citation type="submission" date="2016-11" db="EMBL/GenBank/DDBJ databases">
        <title>Whole genomes of Flavobacteriaceae.</title>
        <authorList>
            <person name="Stine C."/>
            <person name="Li C."/>
            <person name="Tadesse D."/>
        </authorList>
    </citation>
    <scope>NUCLEOTIDE SEQUENCE [LARGE SCALE GENOMIC DNA]</scope>
    <source>
        <strain evidence="2 3">CCUG 60112</strain>
    </source>
</reference>
<dbReference type="InterPro" id="IPR025495">
    <property type="entry name" value="DUF4386"/>
</dbReference>
<name>A0ABX4CZU9_9FLAO</name>